<dbReference type="EMBL" id="JADGJW010000004">
    <property type="protein sequence ID" value="KAJ3228217.1"/>
    <property type="molecule type" value="Genomic_DNA"/>
</dbReference>
<dbReference type="InterPro" id="IPR015007">
    <property type="entry name" value="NUP2/50/61"/>
</dbReference>
<dbReference type="SMART" id="SM00160">
    <property type="entry name" value="RanBD"/>
    <property type="match status" value="1"/>
</dbReference>
<dbReference type="PROSITE" id="PS50196">
    <property type="entry name" value="RANBD1"/>
    <property type="match status" value="1"/>
</dbReference>
<evidence type="ECO:0000256" key="2">
    <source>
        <dbReference type="ARBA" id="ARBA00022448"/>
    </source>
</evidence>
<evidence type="ECO:0000256" key="7">
    <source>
        <dbReference type="ARBA" id="ARBA00023242"/>
    </source>
</evidence>
<dbReference type="GO" id="GO:0051028">
    <property type="term" value="P:mRNA transport"/>
    <property type="evidence" value="ECO:0007669"/>
    <property type="project" value="UniProtKB-KW"/>
</dbReference>
<comment type="subcellular location">
    <subcellularLocation>
        <location evidence="1">Nucleus</location>
        <location evidence="1">Nuclear pore complex</location>
    </subcellularLocation>
</comment>
<dbReference type="InterPro" id="IPR000156">
    <property type="entry name" value="Ran_bind_dom"/>
</dbReference>
<dbReference type="InterPro" id="IPR011993">
    <property type="entry name" value="PH-like_dom_sf"/>
</dbReference>
<sequence>MSKREASDNLTKDNYMVEEESQVNDGIQRASEEVMSTRQIARPRKSKASALRKNPFQSINMLGKVSNKSTPLFSFGPSAPNTSLSTQSITGSSAQTDDKNGPLPAFGSTAGNFSLLSNTSSKNSEKKSENAPLFSFGTPLPATSQAPLKTSTNMFGTSENDKKSTLFSFGTPLPNKSPISKTSVTEKSNNKVTSFSLEVQSPTNNMANGSGTKNNNLNDKEYNWGHDLAKNLLGLNQSFLETLQENFKKNSLQNFKNFFDDYNLQRTKLLDKYEIAISKIKSGIGKDLGQDIIKDSEKSSTSHERNPTNNLNISFSQSQHNMGSIFNTPMKQPEPVTGNYDKAISGASSFSEIQPTFSFNTKSTAKTMDHPANTVLNTNEKIHNIGAPVLIENSNETLDKTSTPKVTNKFEPEKLTFSFNAPSTDTAIKDSGLKLDSDIPVPSNFMKFSSPFQTEPTSKFTNPTFSTGTNPTATSAPTPSPLSFSFSAGPPAPKQSEIVTPAPLSFNASSLNSFTPTFQFGAASAIPSATSSIGPLFGSSLSNDSTTNGGGNDADEGATEEALEQIDTETLMEGEGEEDEETVYTDIVKVSEIVKDAENFKWKDIGKGELRIKRKKNESNKCRILVRSPEALGRVLLNCLMYDGMKLKKENEKKVTLNCYIYKEETKQNALVKVCITFKSGADPFIKEFESLQK</sequence>
<evidence type="ECO:0000256" key="1">
    <source>
        <dbReference type="ARBA" id="ARBA00004567"/>
    </source>
</evidence>
<dbReference type="GO" id="GO:0005643">
    <property type="term" value="C:nuclear pore"/>
    <property type="evidence" value="ECO:0007669"/>
    <property type="project" value="UniProtKB-SubCell"/>
</dbReference>
<organism evidence="10 11">
    <name type="scientific">Clydaea vesicula</name>
    <dbReference type="NCBI Taxonomy" id="447962"/>
    <lineage>
        <taxon>Eukaryota</taxon>
        <taxon>Fungi</taxon>
        <taxon>Fungi incertae sedis</taxon>
        <taxon>Chytridiomycota</taxon>
        <taxon>Chytridiomycota incertae sedis</taxon>
        <taxon>Chytridiomycetes</taxon>
        <taxon>Lobulomycetales</taxon>
        <taxon>Lobulomycetaceae</taxon>
        <taxon>Clydaea</taxon>
    </lineage>
</organism>
<feature type="region of interest" description="Disordered" evidence="8">
    <location>
        <begin position="453"/>
        <end position="498"/>
    </location>
</feature>
<gene>
    <name evidence="10" type="ORF">HK099_005227</name>
</gene>
<keyword evidence="3" id="KW-0509">mRNA transport</keyword>
<evidence type="ECO:0000259" key="9">
    <source>
        <dbReference type="PROSITE" id="PS50196"/>
    </source>
</evidence>
<feature type="compositionally biased region" description="Polar residues" evidence="8">
    <location>
        <begin position="453"/>
        <end position="465"/>
    </location>
</feature>
<dbReference type="Pfam" id="PF00638">
    <property type="entry name" value="Ran_BP1"/>
    <property type="match status" value="1"/>
</dbReference>
<feature type="domain" description="RanBD1" evidence="9">
    <location>
        <begin position="576"/>
        <end position="694"/>
    </location>
</feature>
<keyword evidence="4" id="KW-0653">Protein transport</keyword>
<evidence type="ECO:0000313" key="10">
    <source>
        <dbReference type="EMBL" id="KAJ3228217.1"/>
    </source>
</evidence>
<protein>
    <recommendedName>
        <fullName evidence="9">RanBD1 domain-containing protein</fullName>
    </recommendedName>
</protein>
<comment type="caution">
    <text evidence="10">The sequence shown here is derived from an EMBL/GenBank/DDBJ whole genome shotgun (WGS) entry which is preliminary data.</text>
</comment>
<evidence type="ECO:0000256" key="6">
    <source>
        <dbReference type="ARBA" id="ARBA00023132"/>
    </source>
</evidence>
<evidence type="ECO:0000256" key="5">
    <source>
        <dbReference type="ARBA" id="ARBA00023010"/>
    </source>
</evidence>
<keyword evidence="5" id="KW-0811">Translocation</keyword>
<keyword evidence="2" id="KW-0813">Transport</keyword>
<proteinExistence type="predicted"/>
<evidence type="ECO:0000313" key="11">
    <source>
        <dbReference type="Proteomes" id="UP001211065"/>
    </source>
</evidence>
<accession>A0AAD5U842</accession>
<evidence type="ECO:0000256" key="3">
    <source>
        <dbReference type="ARBA" id="ARBA00022816"/>
    </source>
</evidence>
<evidence type="ECO:0000256" key="4">
    <source>
        <dbReference type="ARBA" id="ARBA00022927"/>
    </source>
</evidence>
<feature type="region of interest" description="Disordered" evidence="8">
    <location>
        <begin position="73"/>
        <end position="139"/>
    </location>
</feature>
<feature type="compositionally biased region" description="Basic and acidic residues" evidence="8">
    <location>
        <begin position="1"/>
        <end position="11"/>
    </location>
</feature>
<feature type="compositionally biased region" description="Low complexity" evidence="8">
    <location>
        <begin position="466"/>
        <end position="488"/>
    </location>
</feature>
<keyword evidence="7" id="KW-0539">Nucleus</keyword>
<dbReference type="AlphaFoldDB" id="A0AAD5U842"/>
<dbReference type="Proteomes" id="UP001211065">
    <property type="component" value="Unassembled WGS sequence"/>
</dbReference>
<dbReference type="Gene3D" id="2.30.29.30">
    <property type="entry name" value="Pleckstrin-homology domain (PH domain)/Phosphotyrosine-binding domain (PTB)"/>
    <property type="match status" value="1"/>
</dbReference>
<dbReference type="GO" id="GO:0015031">
    <property type="term" value="P:protein transport"/>
    <property type="evidence" value="ECO:0007669"/>
    <property type="project" value="UniProtKB-KW"/>
</dbReference>
<name>A0AAD5U842_9FUNG</name>
<reference evidence="10" key="1">
    <citation type="submission" date="2020-05" db="EMBL/GenBank/DDBJ databases">
        <title>Phylogenomic resolution of chytrid fungi.</title>
        <authorList>
            <person name="Stajich J.E."/>
            <person name="Amses K."/>
            <person name="Simmons R."/>
            <person name="Seto K."/>
            <person name="Myers J."/>
            <person name="Bonds A."/>
            <person name="Quandt C.A."/>
            <person name="Barry K."/>
            <person name="Liu P."/>
            <person name="Grigoriev I."/>
            <person name="Longcore J.E."/>
            <person name="James T.Y."/>
        </authorList>
    </citation>
    <scope>NUCLEOTIDE SEQUENCE</scope>
    <source>
        <strain evidence="10">JEL0476</strain>
    </source>
</reference>
<feature type="compositionally biased region" description="Polar residues" evidence="8">
    <location>
        <begin position="79"/>
        <end position="95"/>
    </location>
</feature>
<feature type="region of interest" description="Disordered" evidence="8">
    <location>
        <begin position="1"/>
        <end position="55"/>
    </location>
</feature>
<evidence type="ECO:0000256" key="8">
    <source>
        <dbReference type="SAM" id="MobiDB-lite"/>
    </source>
</evidence>
<keyword evidence="6" id="KW-0906">Nuclear pore complex</keyword>
<dbReference type="SUPFAM" id="SSF50729">
    <property type="entry name" value="PH domain-like"/>
    <property type="match status" value="1"/>
</dbReference>
<dbReference type="Pfam" id="PF08911">
    <property type="entry name" value="NUP50"/>
    <property type="match status" value="1"/>
</dbReference>
<keyword evidence="11" id="KW-1185">Reference proteome</keyword>